<gene>
    <name evidence="1" type="ORF">ERS013201_01831</name>
</gene>
<proteinExistence type="predicted"/>
<sequence>MPMMRQFGVYMAISIRADQTTVDLTDQKTLTTSLRKMGQQRFKWTLISELNMQSPFLYRSTRRFL</sequence>
<name>A0A655XCW7_VIBCL</name>
<evidence type="ECO:0000313" key="2">
    <source>
        <dbReference type="Proteomes" id="UP000046067"/>
    </source>
</evidence>
<organism evidence="1 2">
    <name type="scientific">Vibrio cholerae</name>
    <dbReference type="NCBI Taxonomy" id="666"/>
    <lineage>
        <taxon>Bacteria</taxon>
        <taxon>Pseudomonadati</taxon>
        <taxon>Pseudomonadota</taxon>
        <taxon>Gammaproteobacteria</taxon>
        <taxon>Vibrionales</taxon>
        <taxon>Vibrionaceae</taxon>
        <taxon>Vibrio</taxon>
    </lineage>
</organism>
<evidence type="ECO:0000313" key="1">
    <source>
        <dbReference type="EMBL" id="CSC11473.1"/>
    </source>
</evidence>
<protein>
    <submittedName>
        <fullName evidence="1">Uncharacterized protein</fullName>
    </submittedName>
</protein>
<dbReference type="EMBL" id="CWQJ01000009">
    <property type="protein sequence ID" value="CSC11473.1"/>
    <property type="molecule type" value="Genomic_DNA"/>
</dbReference>
<reference evidence="1 2" key="1">
    <citation type="submission" date="2015-07" db="EMBL/GenBank/DDBJ databases">
        <authorList>
            <consortium name="Pathogen Informatics"/>
        </authorList>
    </citation>
    <scope>NUCLEOTIDE SEQUENCE [LARGE SCALE GENOMIC DNA]</scope>
    <source>
        <strain evidence="1 2">A325</strain>
    </source>
</reference>
<dbReference type="Proteomes" id="UP000046067">
    <property type="component" value="Unassembled WGS sequence"/>
</dbReference>
<accession>A0A655XCW7</accession>
<dbReference type="AlphaFoldDB" id="A0A655XCW7"/>